<dbReference type="GO" id="GO:0055085">
    <property type="term" value="P:transmembrane transport"/>
    <property type="evidence" value="ECO:0007669"/>
    <property type="project" value="InterPro"/>
</dbReference>
<reference evidence="7 8" key="1">
    <citation type="journal article" date="2009" name="J. Bacteriol.">
        <title>Complete and draft genome sequences of six members of the Aquificales.</title>
        <authorList>
            <person name="Reysenbach A.L."/>
            <person name="Hamamura N."/>
            <person name="Podar M."/>
            <person name="Griffiths E."/>
            <person name="Ferreira S."/>
            <person name="Hochstein R."/>
            <person name="Heidelberg J."/>
            <person name="Johnson J."/>
            <person name="Mead D."/>
            <person name="Pohorille A."/>
            <person name="Sarmiento M."/>
            <person name="Schweighofer K."/>
            <person name="Seshadri R."/>
            <person name="Voytek M.A."/>
        </authorList>
    </citation>
    <scope>NUCLEOTIDE SEQUENCE [LARGE SCALE GENOMIC DNA]</scope>
    <source>
        <strain evidence="8">Az-Fu1 / DSM 15241 / OCM 825</strain>
    </source>
</reference>
<sequence>MKEVFKYIKKNKFAYISLYILGIFYFLALFADFIAPYPYDIQHRDTPYHPPTQIHFFDEKGNFHLRPFVYKYDFVDPVFKSYKVNYDVKYPVEFFVRGHEHYLLGFIKTDLHLFGVKEGKIFLLGADNLGRDIFSRMLYASRISLSIGIIGVLLSFTIGAVIGGVAGYFGGKVDNILMRLSEIVMSFPGFYLMLALRAVFPITLSSVEVFLLIVVILSFVGWAGLARVVRGMVLSIREQEYVLAAKSYGASSFRIIAKHILPNTFSYLLIAATLSIPGYILGESALSLLGLGIQEPYASWGNMLSSARSITAISSYPWILAPGVAIFLTILAFNLLGDALRDALDPKLKRLIK</sequence>
<accession>C1DVB6</accession>
<dbReference type="InterPro" id="IPR000515">
    <property type="entry name" value="MetI-like"/>
</dbReference>
<feature type="domain" description="ABC transmembrane type-1" evidence="6">
    <location>
        <begin position="141"/>
        <end position="337"/>
    </location>
</feature>
<evidence type="ECO:0000256" key="5">
    <source>
        <dbReference type="RuleBase" id="RU363032"/>
    </source>
</evidence>
<keyword evidence="8" id="KW-1185">Reference proteome</keyword>
<dbReference type="GO" id="GO:0005886">
    <property type="term" value="C:plasma membrane"/>
    <property type="evidence" value="ECO:0007669"/>
    <property type="project" value="UniProtKB-SubCell"/>
</dbReference>
<dbReference type="Gene3D" id="1.10.3720.10">
    <property type="entry name" value="MetI-like"/>
    <property type="match status" value="1"/>
</dbReference>
<dbReference type="InterPro" id="IPR025966">
    <property type="entry name" value="OppC_N"/>
</dbReference>
<evidence type="ECO:0000313" key="8">
    <source>
        <dbReference type="Proteomes" id="UP000001369"/>
    </source>
</evidence>
<evidence type="ECO:0000256" key="4">
    <source>
        <dbReference type="ARBA" id="ARBA00023136"/>
    </source>
</evidence>
<dbReference type="OrthoDB" id="9797472at2"/>
<feature type="transmembrane region" description="Helical" evidence="5">
    <location>
        <begin position="183"/>
        <end position="203"/>
    </location>
</feature>
<evidence type="ECO:0000256" key="2">
    <source>
        <dbReference type="ARBA" id="ARBA00022692"/>
    </source>
</evidence>
<dbReference type="HOGENOM" id="CLU_028518_1_0_0"/>
<evidence type="ECO:0000256" key="3">
    <source>
        <dbReference type="ARBA" id="ARBA00022989"/>
    </source>
</evidence>
<dbReference type="eggNOG" id="COG1173">
    <property type="taxonomic scope" value="Bacteria"/>
</dbReference>
<evidence type="ECO:0000256" key="1">
    <source>
        <dbReference type="ARBA" id="ARBA00004651"/>
    </source>
</evidence>
<evidence type="ECO:0000313" key="7">
    <source>
        <dbReference type="EMBL" id="ACN99379.1"/>
    </source>
</evidence>
<keyword evidence="4 5" id="KW-0472">Membrane</keyword>
<dbReference type="PANTHER" id="PTHR43839">
    <property type="entry name" value="OPPC IN A BINDING PROTEIN-DEPENDENT TRANSPORT SYSTEM"/>
    <property type="match status" value="1"/>
</dbReference>
<organism evidence="7 8">
    <name type="scientific">Sulfurihydrogenibium azorense (strain DSM 15241 / OCM 825 / Az-Fu1)</name>
    <dbReference type="NCBI Taxonomy" id="204536"/>
    <lineage>
        <taxon>Bacteria</taxon>
        <taxon>Pseudomonadati</taxon>
        <taxon>Aquificota</taxon>
        <taxon>Aquificia</taxon>
        <taxon>Aquificales</taxon>
        <taxon>Hydrogenothermaceae</taxon>
        <taxon>Sulfurihydrogenibium</taxon>
    </lineage>
</organism>
<dbReference type="Pfam" id="PF00528">
    <property type="entry name" value="BPD_transp_1"/>
    <property type="match status" value="1"/>
</dbReference>
<keyword evidence="5" id="KW-0813">Transport</keyword>
<name>C1DVB6_SULAA</name>
<dbReference type="STRING" id="204536.SULAZ_1080"/>
<feature type="transmembrane region" description="Helical" evidence="5">
    <location>
        <begin position="143"/>
        <end position="171"/>
    </location>
</feature>
<dbReference type="Proteomes" id="UP000001369">
    <property type="component" value="Chromosome"/>
</dbReference>
<dbReference type="EMBL" id="CP001229">
    <property type="protein sequence ID" value="ACN99379.1"/>
    <property type="molecule type" value="Genomic_DNA"/>
</dbReference>
<keyword evidence="3 5" id="KW-1133">Transmembrane helix</keyword>
<dbReference type="PROSITE" id="PS50928">
    <property type="entry name" value="ABC_TM1"/>
    <property type="match status" value="1"/>
</dbReference>
<proteinExistence type="inferred from homology"/>
<dbReference type="PANTHER" id="PTHR43839:SF1">
    <property type="entry name" value="OPPC IN A BINDING PROTEIN-DEPENDENT TRANSPORT SYSTEM"/>
    <property type="match status" value="1"/>
</dbReference>
<dbReference type="RefSeq" id="WP_012674697.1">
    <property type="nucleotide sequence ID" value="NC_012438.1"/>
</dbReference>
<dbReference type="AlphaFoldDB" id="C1DVB6"/>
<comment type="subcellular location">
    <subcellularLocation>
        <location evidence="1 5">Cell membrane</location>
        <topology evidence="1 5">Multi-pass membrane protein</topology>
    </subcellularLocation>
</comment>
<feature type="transmembrane region" description="Helical" evidence="5">
    <location>
        <begin position="318"/>
        <end position="340"/>
    </location>
</feature>
<keyword evidence="2 5" id="KW-0812">Transmembrane</keyword>
<evidence type="ECO:0000259" key="6">
    <source>
        <dbReference type="PROSITE" id="PS50928"/>
    </source>
</evidence>
<feature type="transmembrane region" description="Helical" evidence="5">
    <location>
        <begin position="209"/>
        <end position="229"/>
    </location>
</feature>
<gene>
    <name evidence="7" type="ordered locus">SULAZ_1080</name>
</gene>
<feature type="transmembrane region" description="Helical" evidence="5">
    <location>
        <begin position="264"/>
        <end position="282"/>
    </location>
</feature>
<dbReference type="KEGG" id="saf:SULAZ_1080"/>
<protein>
    <submittedName>
        <fullName evidence="7">Dipeptide transport system permease protein DppC</fullName>
    </submittedName>
</protein>
<dbReference type="Pfam" id="PF12911">
    <property type="entry name" value="OppC_N"/>
    <property type="match status" value="1"/>
</dbReference>
<dbReference type="CDD" id="cd06261">
    <property type="entry name" value="TM_PBP2"/>
    <property type="match status" value="1"/>
</dbReference>
<dbReference type="SUPFAM" id="SSF161098">
    <property type="entry name" value="MetI-like"/>
    <property type="match status" value="1"/>
</dbReference>
<dbReference type="InterPro" id="IPR035906">
    <property type="entry name" value="MetI-like_sf"/>
</dbReference>
<feature type="transmembrane region" description="Helical" evidence="5">
    <location>
        <begin position="12"/>
        <end position="35"/>
    </location>
</feature>
<comment type="similarity">
    <text evidence="5">Belongs to the binding-protein-dependent transport system permease family.</text>
</comment>